<reference evidence="2" key="1">
    <citation type="submission" date="2016-10" db="EMBL/GenBank/DDBJ databases">
        <title>CRISPR-Cas defence system in Roseofilum reptotaenium: evidence of a bacteriophage-cyanobacterium arms race in the coral black band disease.</title>
        <authorList>
            <person name="Buerger P."/>
            <person name="Wood-Charlson E.M."/>
            <person name="Weynberg K.D."/>
            <person name="Willis B."/>
            <person name="Van Oppen M.J."/>
        </authorList>
    </citation>
    <scope>NUCLEOTIDE SEQUENCE [LARGE SCALE GENOMIC DNA]</scope>
    <source>
        <strain evidence="2">AO1-A</strain>
    </source>
</reference>
<name>A0A1L9QC72_9CYAN</name>
<evidence type="ECO:0000256" key="1">
    <source>
        <dbReference type="SAM" id="Phobius"/>
    </source>
</evidence>
<dbReference type="Proteomes" id="UP000183940">
    <property type="component" value="Unassembled WGS sequence"/>
</dbReference>
<comment type="caution">
    <text evidence="2">The sequence shown here is derived from an EMBL/GenBank/DDBJ whole genome shotgun (WGS) entry which is preliminary data.</text>
</comment>
<evidence type="ECO:0000313" key="2">
    <source>
        <dbReference type="EMBL" id="OJJ11384.1"/>
    </source>
</evidence>
<dbReference type="AlphaFoldDB" id="A0A1L9QC72"/>
<sequence length="66" mass="7470">MHLKLDKLIIKNVNGVTLQILMVLIAYLILQLMEVSQFYSQTLLDKFRFCQSNLVGAALLFIGATI</sequence>
<evidence type="ECO:0000313" key="3">
    <source>
        <dbReference type="Proteomes" id="UP000183940"/>
    </source>
</evidence>
<dbReference type="EMBL" id="MLAW01000116">
    <property type="protein sequence ID" value="OJJ11384.1"/>
    <property type="molecule type" value="Genomic_DNA"/>
</dbReference>
<protein>
    <submittedName>
        <fullName evidence="2">Uncharacterized protein</fullName>
    </submittedName>
</protein>
<gene>
    <name evidence="2" type="ORF">BI308_25885</name>
</gene>
<accession>A0A1L9QC72</accession>
<keyword evidence="1" id="KW-0472">Membrane</keyword>
<keyword evidence="3" id="KW-1185">Reference proteome</keyword>
<keyword evidence="1" id="KW-0812">Transmembrane</keyword>
<keyword evidence="1" id="KW-1133">Transmembrane helix</keyword>
<organism evidence="2 3">
    <name type="scientific">Roseofilum reptotaenium AO1-A</name>
    <dbReference type="NCBI Taxonomy" id="1925591"/>
    <lineage>
        <taxon>Bacteria</taxon>
        <taxon>Bacillati</taxon>
        <taxon>Cyanobacteriota</taxon>
        <taxon>Cyanophyceae</taxon>
        <taxon>Desertifilales</taxon>
        <taxon>Desertifilaceae</taxon>
        <taxon>Roseofilum</taxon>
    </lineage>
</organism>
<feature type="transmembrane region" description="Helical" evidence="1">
    <location>
        <begin position="12"/>
        <end position="30"/>
    </location>
</feature>
<proteinExistence type="predicted"/>